<comment type="similarity">
    <text evidence="1">Belongs to the sigma-70 factor family. ECF subfamily.</text>
</comment>
<dbReference type="InterPro" id="IPR013324">
    <property type="entry name" value="RNA_pol_sigma_r3/r4-like"/>
</dbReference>
<dbReference type="InterPro" id="IPR014284">
    <property type="entry name" value="RNA_pol_sigma-70_dom"/>
</dbReference>
<keyword evidence="2" id="KW-0805">Transcription regulation</keyword>
<dbReference type="GO" id="GO:0003677">
    <property type="term" value="F:DNA binding"/>
    <property type="evidence" value="ECO:0007669"/>
    <property type="project" value="InterPro"/>
</dbReference>
<dbReference type="InterPro" id="IPR013249">
    <property type="entry name" value="RNA_pol_sigma70_r4_t2"/>
</dbReference>
<dbReference type="Gene3D" id="1.10.1740.10">
    <property type="match status" value="1"/>
</dbReference>
<evidence type="ECO:0000259" key="5">
    <source>
        <dbReference type="Pfam" id="PF04542"/>
    </source>
</evidence>
<evidence type="ECO:0000256" key="2">
    <source>
        <dbReference type="ARBA" id="ARBA00023015"/>
    </source>
</evidence>
<dbReference type="EMBL" id="SAYW01000001">
    <property type="protein sequence ID" value="RWU10798.1"/>
    <property type="molecule type" value="Genomic_DNA"/>
</dbReference>
<sequence length="201" mass="23662">MPDKNTPLPDEEHLFRLLCNGDRNAFDQIYHTYWQKLFLYVVKVIRDKDAAEDIVQEIFVSLWQRRMEIANQSTLSGYLFTAARFKGINFIQDQLKKGKHVEHLIDHFTSRQDTLNESIAAKELNTLIDHELEKLPSKMREVFVLSRKENLSHKEISEKLQISDKTVKKQINNALKHFRIVLNHDVVLSAGLLFHWLLLQK</sequence>
<dbReference type="GO" id="GO:0016987">
    <property type="term" value="F:sigma factor activity"/>
    <property type="evidence" value="ECO:0007669"/>
    <property type="project" value="UniProtKB-KW"/>
</dbReference>
<reference evidence="7 8" key="1">
    <citation type="submission" date="2018-06" db="EMBL/GenBank/DDBJ databases">
        <title>Pedobacter endophyticus sp. nov., an endophytic bacterium isolated from a leaf of Triticum aestivum.</title>
        <authorList>
            <person name="Zhang L."/>
        </authorList>
    </citation>
    <scope>NUCLEOTIDE SEQUENCE [LARGE SCALE GENOMIC DNA]</scope>
    <source>
        <strain evidence="7 8">CM134L-2</strain>
    </source>
</reference>
<dbReference type="OrthoDB" id="659569at2"/>
<evidence type="ECO:0000313" key="8">
    <source>
        <dbReference type="Proteomes" id="UP000284120"/>
    </source>
</evidence>
<evidence type="ECO:0000259" key="6">
    <source>
        <dbReference type="Pfam" id="PF08281"/>
    </source>
</evidence>
<dbReference type="InterPro" id="IPR013325">
    <property type="entry name" value="RNA_pol_sigma_r2"/>
</dbReference>
<dbReference type="CDD" id="cd06171">
    <property type="entry name" value="Sigma70_r4"/>
    <property type="match status" value="1"/>
</dbReference>
<dbReference type="PANTHER" id="PTHR43133:SF46">
    <property type="entry name" value="RNA POLYMERASE SIGMA-70 FACTOR ECF SUBFAMILY"/>
    <property type="match status" value="1"/>
</dbReference>
<evidence type="ECO:0000313" key="7">
    <source>
        <dbReference type="EMBL" id="RWU10798.1"/>
    </source>
</evidence>
<dbReference type="SUPFAM" id="SSF88946">
    <property type="entry name" value="Sigma2 domain of RNA polymerase sigma factors"/>
    <property type="match status" value="1"/>
</dbReference>
<keyword evidence="3" id="KW-0731">Sigma factor</keyword>
<dbReference type="InterPro" id="IPR039425">
    <property type="entry name" value="RNA_pol_sigma-70-like"/>
</dbReference>
<dbReference type="Proteomes" id="UP000284120">
    <property type="component" value="Unassembled WGS sequence"/>
</dbReference>
<dbReference type="Pfam" id="PF08281">
    <property type="entry name" value="Sigma70_r4_2"/>
    <property type="match status" value="1"/>
</dbReference>
<evidence type="ECO:0000256" key="3">
    <source>
        <dbReference type="ARBA" id="ARBA00023082"/>
    </source>
</evidence>
<dbReference type="Pfam" id="PF04542">
    <property type="entry name" value="Sigma70_r2"/>
    <property type="match status" value="1"/>
</dbReference>
<feature type="domain" description="RNA polymerase sigma-70 region 2" evidence="5">
    <location>
        <begin position="30"/>
        <end position="94"/>
    </location>
</feature>
<evidence type="ECO:0000256" key="4">
    <source>
        <dbReference type="ARBA" id="ARBA00023163"/>
    </source>
</evidence>
<dbReference type="NCBIfam" id="TIGR02937">
    <property type="entry name" value="sigma70-ECF"/>
    <property type="match status" value="1"/>
</dbReference>
<dbReference type="GO" id="GO:0006352">
    <property type="term" value="P:DNA-templated transcription initiation"/>
    <property type="evidence" value="ECO:0007669"/>
    <property type="project" value="InterPro"/>
</dbReference>
<evidence type="ECO:0000256" key="1">
    <source>
        <dbReference type="ARBA" id="ARBA00010641"/>
    </source>
</evidence>
<dbReference type="InterPro" id="IPR036388">
    <property type="entry name" value="WH-like_DNA-bd_sf"/>
</dbReference>
<gene>
    <name evidence="7" type="ORF">DPV69_05565</name>
</gene>
<dbReference type="RefSeq" id="WP_113646279.1">
    <property type="nucleotide sequence ID" value="NZ_QMHN01000001.1"/>
</dbReference>
<organism evidence="7 8">
    <name type="scientific">Pedobacter chitinilyticus</name>
    <dbReference type="NCBI Taxonomy" id="2233776"/>
    <lineage>
        <taxon>Bacteria</taxon>
        <taxon>Pseudomonadati</taxon>
        <taxon>Bacteroidota</taxon>
        <taxon>Sphingobacteriia</taxon>
        <taxon>Sphingobacteriales</taxon>
        <taxon>Sphingobacteriaceae</taxon>
        <taxon>Pedobacter</taxon>
    </lineage>
</organism>
<keyword evidence="4" id="KW-0804">Transcription</keyword>
<dbReference type="InterPro" id="IPR007627">
    <property type="entry name" value="RNA_pol_sigma70_r2"/>
</dbReference>
<dbReference type="InterPro" id="IPR014327">
    <property type="entry name" value="RNA_pol_sigma70_bacteroid"/>
</dbReference>
<accession>A0A451GD72</accession>
<dbReference type="PANTHER" id="PTHR43133">
    <property type="entry name" value="RNA POLYMERASE ECF-TYPE SIGMA FACTO"/>
    <property type="match status" value="1"/>
</dbReference>
<proteinExistence type="inferred from homology"/>
<comment type="caution">
    <text evidence="7">The sequence shown here is derived from an EMBL/GenBank/DDBJ whole genome shotgun (WGS) entry which is preliminary data.</text>
</comment>
<protein>
    <submittedName>
        <fullName evidence="7">RNA polymerase sigma-70 factor</fullName>
    </submittedName>
</protein>
<dbReference type="AlphaFoldDB" id="A0A451GD72"/>
<dbReference type="NCBIfam" id="TIGR02985">
    <property type="entry name" value="Sig70_bacteroi1"/>
    <property type="match status" value="1"/>
</dbReference>
<feature type="domain" description="RNA polymerase sigma factor 70 region 4 type 2" evidence="6">
    <location>
        <begin position="128"/>
        <end position="177"/>
    </location>
</feature>
<dbReference type="Gene3D" id="1.10.10.10">
    <property type="entry name" value="Winged helix-like DNA-binding domain superfamily/Winged helix DNA-binding domain"/>
    <property type="match status" value="1"/>
</dbReference>
<dbReference type="SUPFAM" id="SSF88659">
    <property type="entry name" value="Sigma3 and sigma4 domains of RNA polymerase sigma factors"/>
    <property type="match status" value="1"/>
</dbReference>
<keyword evidence="8" id="KW-1185">Reference proteome</keyword>
<name>A0A451GD72_9SPHI</name>